<dbReference type="SUPFAM" id="SSF49562">
    <property type="entry name" value="C2 domain (Calcium/lipid-binding domain, CaLB)"/>
    <property type="match status" value="2"/>
</dbReference>
<dbReference type="InterPro" id="IPR035892">
    <property type="entry name" value="C2_domain_sf"/>
</dbReference>
<dbReference type="EMBL" id="HBHJ01024696">
    <property type="protein sequence ID" value="CAD9703938.1"/>
    <property type="molecule type" value="Transcribed_RNA"/>
</dbReference>
<dbReference type="InterPro" id="IPR037768">
    <property type="entry name" value="C2B_Copine"/>
</dbReference>
<keyword evidence="2" id="KW-0677">Repeat</keyword>
<comment type="similarity">
    <text evidence="1">Belongs to the copine family.</text>
</comment>
<gene>
    <name evidence="5" type="ORF">RMAR1173_LOCUS16296</name>
</gene>
<reference evidence="5" key="1">
    <citation type="submission" date="2021-01" db="EMBL/GenBank/DDBJ databases">
        <authorList>
            <person name="Corre E."/>
            <person name="Pelletier E."/>
            <person name="Niang G."/>
            <person name="Scheremetjew M."/>
            <person name="Finn R."/>
            <person name="Kale V."/>
            <person name="Holt S."/>
            <person name="Cochrane G."/>
            <person name="Meng A."/>
            <person name="Brown T."/>
            <person name="Cohen L."/>
        </authorList>
    </citation>
    <scope>NUCLEOTIDE SEQUENCE</scope>
    <source>
        <strain evidence="5">CCMP1243</strain>
    </source>
</reference>
<feature type="compositionally biased region" description="Low complexity" evidence="3">
    <location>
        <begin position="575"/>
        <end position="588"/>
    </location>
</feature>
<dbReference type="CDD" id="cd04047">
    <property type="entry name" value="C2B_Copine"/>
    <property type="match status" value="1"/>
</dbReference>
<dbReference type="SMART" id="SM00239">
    <property type="entry name" value="C2"/>
    <property type="match status" value="2"/>
</dbReference>
<sequence>MAAFRGMHEGQIGGDAFVSDMPLVSDSDAHSRVELHFRCEGLKKMDFGSKSDPFCVVYIGETEVGRTEVVKNTQAPIFAKSILVDYFFEELQQVSVVVYDEDRPRDPDLRRHDLQGQATFAMGELMSSRNQTLSRLLVKGKRAGGLGSVVVTAEEATSSSEFLSLRLKGSKLLNKDGIFGKSDPFFVIYRSREDGSYVSVYRSVHVMNNLSPAWPVAKRISIQSLCNGDYDRPLRLEVWDWNSNGTHDFMGSGETSVRALVDQTPIPLVETKKSGKRKSAGTIQVQEARISKYSTFLDYIKGGWELNMVMGVDFTGSNGNPADPASLHYIDVSQRRMNQYERTIRGLASVLRQYDQDQLFPVYGFGGRSAAGGKVSHCFPLNGNPKDPYVQGVEGVIHAYHQALTQWGLSGPTVFSQIINATANMCRGFVEDSEMTYTILLIITDGVITDLEATKTAIVAASDLPFSIIIVGVGDSDFSAMEALDSDDQRLSDAHGRVARRDIVQFVRFLDFATAPPGRLAKETLVELPHQMLGYFTSKGLPPPPPKEEASERAAAAAPAPGPGGRASPKDVESLGKSLLKKALSGSG</sequence>
<dbReference type="InterPro" id="IPR010734">
    <property type="entry name" value="Copine_C"/>
</dbReference>
<accession>A0A7S2SLX7</accession>
<dbReference type="PANTHER" id="PTHR10857:SF106">
    <property type="entry name" value="C2 DOMAIN-CONTAINING PROTEIN"/>
    <property type="match status" value="1"/>
</dbReference>
<name>A0A7S2SLX7_9STRA</name>
<dbReference type="AlphaFoldDB" id="A0A7S2SLX7"/>
<dbReference type="SUPFAM" id="SSF53300">
    <property type="entry name" value="vWA-like"/>
    <property type="match status" value="1"/>
</dbReference>
<dbReference type="PROSITE" id="PS50004">
    <property type="entry name" value="C2"/>
    <property type="match status" value="2"/>
</dbReference>
<dbReference type="PANTHER" id="PTHR10857">
    <property type="entry name" value="COPINE"/>
    <property type="match status" value="1"/>
</dbReference>
<evidence type="ECO:0000256" key="2">
    <source>
        <dbReference type="ARBA" id="ARBA00022737"/>
    </source>
</evidence>
<proteinExistence type="inferred from homology"/>
<feature type="region of interest" description="Disordered" evidence="3">
    <location>
        <begin position="537"/>
        <end position="588"/>
    </location>
</feature>
<dbReference type="Pfam" id="PF07002">
    <property type="entry name" value="Copine"/>
    <property type="match status" value="1"/>
</dbReference>
<dbReference type="Pfam" id="PF00168">
    <property type="entry name" value="C2"/>
    <property type="match status" value="2"/>
</dbReference>
<dbReference type="GO" id="GO:0005886">
    <property type="term" value="C:plasma membrane"/>
    <property type="evidence" value="ECO:0007669"/>
    <property type="project" value="TreeGrafter"/>
</dbReference>
<evidence type="ECO:0000256" key="3">
    <source>
        <dbReference type="SAM" id="MobiDB-lite"/>
    </source>
</evidence>
<dbReference type="InterPro" id="IPR002035">
    <property type="entry name" value="VWF_A"/>
</dbReference>
<evidence type="ECO:0000259" key="4">
    <source>
        <dbReference type="PROSITE" id="PS50004"/>
    </source>
</evidence>
<evidence type="ECO:0000313" key="5">
    <source>
        <dbReference type="EMBL" id="CAD9703938.1"/>
    </source>
</evidence>
<dbReference type="InterPro" id="IPR045052">
    <property type="entry name" value="Copine"/>
</dbReference>
<protein>
    <recommendedName>
        <fullName evidence="4">C2 domain-containing protein</fullName>
    </recommendedName>
</protein>
<feature type="domain" description="C2" evidence="4">
    <location>
        <begin position="12"/>
        <end position="135"/>
    </location>
</feature>
<dbReference type="GO" id="GO:0071277">
    <property type="term" value="P:cellular response to calcium ion"/>
    <property type="evidence" value="ECO:0007669"/>
    <property type="project" value="TreeGrafter"/>
</dbReference>
<dbReference type="InterPro" id="IPR036465">
    <property type="entry name" value="vWFA_dom_sf"/>
</dbReference>
<dbReference type="CDD" id="cd04048">
    <property type="entry name" value="C2A_Copine"/>
    <property type="match status" value="1"/>
</dbReference>
<organism evidence="5">
    <name type="scientific">Rhizochromulina marina</name>
    <dbReference type="NCBI Taxonomy" id="1034831"/>
    <lineage>
        <taxon>Eukaryota</taxon>
        <taxon>Sar</taxon>
        <taxon>Stramenopiles</taxon>
        <taxon>Ochrophyta</taxon>
        <taxon>Dictyochophyceae</taxon>
        <taxon>Rhizochromulinales</taxon>
        <taxon>Rhizochromulina</taxon>
    </lineage>
</organism>
<dbReference type="SMART" id="SM00327">
    <property type="entry name" value="VWA"/>
    <property type="match status" value="1"/>
</dbReference>
<evidence type="ECO:0000256" key="1">
    <source>
        <dbReference type="ARBA" id="ARBA00009048"/>
    </source>
</evidence>
<feature type="domain" description="C2" evidence="4">
    <location>
        <begin position="145"/>
        <end position="270"/>
    </location>
</feature>
<dbReference type="Gene3D" id="2.60.40.150">
    <property type="entry name" value="C2 domain"/>
    <property type="match status" value="2"/>
</dbReference>
<dbReference type="InterPro" id="IPR000008">
    <property type="entry name" value="C2_dom"/>
</dbReference>
<dbReference type="GO" id="GO:0005544">
    <property type="term" value="F:calcium-dependent phospholipid binding"/>
    <property type="evidence" value="ECO:0007669"/>
    <property type="project" value="InterPro"/>
</dbReference>